<name>A0A4Y9FK64_STRAI</name>
<dbReference type="AlphaFoldDB" id="A0A4Y9FK64"/>
<sequence length="145" mass="15283">MKLKNVLTLGVIGLTLTSSIFPSISRYKVYADEETNVITTVPVTTTYLTGYLDETGQIQFYTSVGQDRSVTATILVFVGGTLIGYLSASVVDGIVIAATGKSGGEWVATAIRSVVGRKYTGSVTIPNPGPYTCPGIVIDHSGMCH</sequence>
<dbReference type="Proteomes" id="UP000297747">
    <property type="component" value="Unassembled WGS sequence"/>
</dbReference>
<reference evidence="1 2" key="1">
    <citation type="submission" date="2019-03" db="EMBL/GenBank/DDBJ databases">
        <title>Diversity of the mouse oral microbiome.</title>
        <authorList>
            <person name="Joseph S."/>
            <person name="Aduse-Opoku J."/>
            <person name="Curtis M."/>
            <person name="Wade W."/>
            <person name="Hashim A."/>
        </authorList>
    </citation>
    <scope>NUCLEOTIDE SEQUENCE [LARGE SCALE GENOMIC DNA]</scope>
    <source>
        <strain evidence="1 2">HT4</strain>
    </source>
</reference>
<comment type="caution">
    <text evidence="1">The sequence shown here is derived from an EMBL/GenBank/DDBJ whole genome shotgun (WGS) entry which is preliminary data.</text>
</comment>
<gene>
    <name evidence="1" type="ORF">E4U01_10045</name>
</gene>
<organism evidence="1 2">
    <name type="scientific">Streptococcus acidominimus</name>
    <dbReference type="NCBI Taxonomy" id="1326"/>
    <lineage>
        <taxon>Bacteria</taxon>
        <taxon>Bacillati</taxon>
        <taxon>Bacillota</taxon>
        <taxon>Bacilli</taxon>
        <taxon>Lactobacillales</taxon>
        <taxon>Streptococcaceae</taxon>
        <taxon>Streptococcus</taxon>
    </lineage>
</organism>
<dbReference type="RefSeq" id="WP_135053493.1">
    <property type="nucleotide sequence ID" value="NZ_CAKOCW010000098.1"/>
</dbReference>
<evidence type="ECO:0000313" key="1">
    <source>
        <dbReference type="EMBL" id="TFU29446.1"/>
    </source>
</evidence>
<protein>
    <submittedName>
        <fullName evidence="1">Uncharacterized protein</fullName>
    </submittedName>
</protein>
<evidence type="ECO:0000313" key="2">
    <source>
        <dbReference type="Proteomes" id="UP000297747"/>
    </source>
</evidence>
<accession>A0A4Y9FK64</accession>
<proteinExistence type="predicted"/>
<dbReference type="EMBL" id="SPQA01000068">
    <property type="protein sequence ID" value="TFU29446.1"/>
    <property type="molecule type" value="Genomic_DNA"/>
</dbReference>